<evidence type="ECO:0000313" key="2">
    <source>
        <dbReference type="Proteomes" id="UP001175271"/>
    </source>
</evidence>
<comment type="caution">
    <text evidence="1">The sequence shown here is derived from an EMBL/GenBank/DDBJ whole genome shotgun (WGS) entry which is preliminary data.</text>
</comment>
<gene>
    <name evidence="1" type="ORF">QR680_018997</name>
</gene>
<dbReference type="EMBL" id="JAUCMV010000004">
    <property type="protein sequence ID" value="KAK0407100.1"/>
    <property type="molecule type" value="Genomic_DNA"/>
</dbReference>
<proteinExistence type="predicted"/>
<name>A0AA39HKN0_9BILA</name>
<organism evidence="1 2">
    <name type="scientific">Steinernema hermaphroditum</name>
    <dbReference type="NCBI Taxonomy" id="289476"/>
    <lineage>
        <taxon>Eukaryota</taxon>
        <taxon>Metazoa</taxon>
        <taxon>Ecdysozoa</taxon>
        <taxon>Nematoda</taxon>
        <taxon>Chromadorea</taxon>
        <taxon>Rhabditida</taxon>
        <taxon>Tylenchina</taxon>
        <taxon>Panagrolaimomorpha</taxon>
        <taxon>Strongyloidoidea</taxon>
        <taxon>Steinernematidae</taxon>
        <taxon>Steinernema</taxon>
    </lineage>
</organism>
<evidence type="ECO:0000313" key="1">
    <source>
        <dbReference type="EMBL" id="KAK0407100.1"/>
    </source>
</evidence>
<reference evidence="1" key="1">
    <citation type="submission" date="2023-06" db="EMBL/GenBank/DDBJ databases">
        <title>Genomic analysis of the entomopathogenic nematode Steinernema hermaphroditum.</title>
        <authorList>
            <person name="Schwarz E.M."/>
            <person name="Heppert J.K."/>
            <person name="Baniya A."/>
            <person name="Schwartz H.T."/>
            <person name="Tan C.-H."/>
            <person name="Antoshechkin I."/>
            <person name="Sternberg P.W."/>
            <person name="Goodrich-Blair H."/>
            <person name="Dillman A.R."/>
        </authorList>
    </citation>
    <scope>NUCLEOTIDE SEQUENCE</scope>
    <source>
        <strain evidence="1">PS9179</strain>
        <tissue evidence="1">Whole animal</tissue>
    </source>
</reference>
<keyword evidence="2" id="KW-1185">Reference proteome</keyword>
<protein>
    <submittedName>
        <fullName evidence="1">Uncharacterized protein</fullName>
    </submittedName>
</protein>
<accession>A0AA39HKN0</accession>
<dbReference type="Proteomes" id="UP001175271">
    <property type="component" value="Unassembled WGS sequence"/>
</dbReference>
<dbReference type="AlphaFoldDB" id="A0AA39HKN0"/>
<sequence>MPSYEEVVDFIERVQELEHFLGVPPEGDELRGDEVDVIGIKKLMQEHGMGFALREPIEKLRNLDNVIHSETEKDSSLEDKLALIEMQSGMAFRWCEQLKEVAELTDKLVERKSFEVTDDQKAQLEIISAEMEVAKIKAEKRRQDVKSFQRELAAILSQIAGRVEKLETDMRALQPVEDEE</sequence>